<feature type="domain" description="SH3" evidence="4">
    <location>
        <begin position="340"/>
        <end position="402"/>
    </location>
</feature>
<feature type="compositionally biased region" description="Polar residues" evidence="3">
    <location>
        <begin position="105"/>
        <end position="133"/>
    </location>
</feature>
<evidence type="ECO:0000256" key="2">
    <source>
        <dbReference type="PROSITE-ProRule" id="PRU00192"/>
    </source>
</evidence>
<dbReference type="InterPro" id="IPR001452">
    <property type="entry name" value="SH3_domain"/>
</dbReference>
<feature type="compositionally biased region" description="Polar residues" evidence="3">
    <location>
        <begin position="319"/>
        <end position="335"/>
    </location>
</feature>
<evidence type="ECO:0000256" key="3">
    <source>
        <dbReference type="SAM" id="MobiDB-lite"/>
    </source>
</evidence>
<feature type="region of interest" description="Disordered" evidence="3">
    <location>
        <begin position="306"/>
        <end position="338"/>
    </location>
</feature>
<dbReference type="Gene3D" id="2.30.30.40">
    <property type="entry name" value="SH3 Domains"/>
    <property type="match status" value="2"/>
</dbReference>
<dbReference type="PROSITE" id="PS50002">
    <property type="entry name" value="SH3"/>
    <property type="match status" value="2"/>
</dbReference>
<proteinExistence type="predicted"/>
<evidence type="ECO:0000313" key="5">
    <source>
        <dbReference type="EMBL" id="KAK9709057.1"/>
    </source>
</evidence>
<feature type="compositionally biased region" description="Basic and acidic residues" evidence="3">
    <location>
        <begin position="157"/>
        <end position="176"/>
    </location>
</feature>
<keyword evidence="6" id="KW-1185">Reference proteome</keyword>
<dbReference type="PRINTS" id="PR00452">
    <property type="entry name" value="SH3DOMAIN"/>
</dbReference>
<feature type="compositionally biased region" description="Acidic residues" evidence="3">
    <location>
        <begin position="54"/>
        <end position="63"/>
    </location>
</feature>
<organism evidence="5 6">
    <name type="scientific">Basidiobolus ranarum</name>
    <dbReference type="NCBI Taxonomy" id="34480"/>
    <lineage>
        <taxon>Eukaryota</taxon>
        <taxon>Fungi</taxon>
        <taxon>Fungi incertae sedis</taxon>
        <taxon>Zoopagomycota</taxon>
        <taxon>Entomophthoromycotina</taxon>
        <taxon>Basidiobolomycetes</taxon>
        <taxon>Basidiobolales</taxon>
        <taxon>Basidiobolaceae</taxon>
        <taxon>Basidiobolus</taxon>
    </lineage>
</organism>
<feature type="compositionally biased region" description="Basic residues" evidence="3">
    <location>
        <begin position="1"/>
        <end position="11"/>
    </location>
</feature>
<keyword evidence="1 2" id="KW-0728">SH3 domain</keyword>
<evidence type="ECO:0000256" key="1">
    <source>
        <dbReference type="ARBA" id="ARBA00022443"/>
    </source>
</evidence>
<dbReference type="Proteomes" id="UP001479436">
    <property type="component" value="Unassembled WGS sequence"/>
</dbReference>
<sequence>MFHPHLHHHQPATKAQTTKSTIPSFLAKSNNPFPNVSVEKAQSPVIPEPSKEDSSDDEDDEEQERLFRERIEKAKLEELQKSKVQSQEREATHNTVQGSLGAMQGSGSPVTKSTVPSFLSKSNNQFPSSTVGKIQSPVIPEPSKEDSSDDEDDEEQERLFRERIEKAKLEEQEKSKQQLHQQEVTPPISRGMTPDTKSKIPSFLNRSNNVFTASSFNAQPTGPVQSLSESSHSPKDDEWDVVEKEPTSPTTFDFNPTPGHAQHLTSSFFSSTSQSPSNVSASSTSKFDEAFGGSLFPSESNNSFSPTAFDDAFDIPSKPYTNPQESNDQPQQHTDSANDEVLFRVRALYDYKTAGADDLGFLENDYIQVSQTNDDGDWWYGKLESNGSKGWFPKSYVEQDVGTAELPDFNAPAKPFVARVLYDYQAQQSDELSVKADAQIDILEKIDENWWRAQVEGHIGLVPSTYCEELIQ</sequence>
<feature type="domain" description="SH3" evidence="4">
    <location>
        <begin position="413"/>
        <end position="472"/>
    </location>
</feature>
<dbReference type="PANTHER" id="PTHR14167">
    <property type="entry name" value="SH3 DOMAIN-CONTAINING"/>
    <property type="match status" value="1"/>
</dbReference>
<dbReference type="EMBL" id="JASJQH010007438">
    <property type="protein sequence ID" value="KAK9709057.1"/>
    <property type="molecule type" value="Genomic_DNA"/>
</dbReference>
<dbReference type="PANTHER" id="PTHR14167:SF116">
    <property type="entry name" value="CAP, ISOFORM AC"/>
    <property type="match status" value="1"/>
</dbReference>
<dbReference type="InterPro" id="IPR036028">
    <property type="entry name" value="SH3-like_dom_sf"/>
</dbReference>
<comment type="caution">
    <text evidence="5">The sequence shown here is derived from an EMBL/GenBank/DDBJ whole genome shotgun (WGS) entry which is preliminary data.</text>
</comment>
<dbReference type="SUPFAM" id="SSF50044">
    <property type="entry name" value="SH3-domain"/>
    <property type="match status" value="2"/>
</dbReference>
<feature type="compositionally biased region" description="Polar residues" evidence="3">
    <location>
        <begin position="204"/>
        <end position="231"/>
    </location>
</feature>
<dbReference type="CDD" id="cd00174">
    <property type="entry name" value="SH3"/>
    <property type="match status" value="2"/>
</dbReference>
<evidence type="ECO:0000313" key="6">
    <source>
        <dbReference type="Proteomes" id="UP001479436"/>
    </source>
</evidence>
<reference evidence="5 6" key="1">
    <citation type="submission" date="2023-04" db="EMBL/GenBank/DDBJ databases">
        <title>Genome of Basidiobolus ranarum AG-B5.</title>
        <authorList>
            <person name="Stajich J.E."/>
            <person name="Carter-House D."/>
            <person name="Gryganskyi A."/>
        </authorList>
    </citation>
    <scope>NUCLEOTIDE SEQUENCE [LARGE SCALE GENOMIC DNA]</scope>
    <source>
        <strain evidence="5 6">AG-B5</strain>
    </source>
</reference>
<name>A0ABR2VY61_9FUNG</name>
<gene>
    <name evidence="5" type="ORF">K7432_009284</name>
</gene>
<dbReference type="Pfam" id="PF00018">
    <property type="entry name" value="SH3_1"/>
    <property type="match status" value="2"/>
</dbReference>
<feature type="compositionally biased region" description="Acidic residues" evidence="3">
    <location>
        <begin position="147"/>
        <end position="156"/>
    </location>
</feature>
<feature type="region of interest" description="Disordered" evidence="3">
    <location>
        <begin position="1"/>
        <end position="284"/>
    </location>
</feature>
<feature type="compositionally biased region" description="Basic and acidic residues" evidence="3">
    <location>
        <begin position="64"/>
        <end position="92"/>
    </location>
</feature>
<feature type="compositionally biased region" description="Basic and acidic residues" evidence="3">
    <location>
        <begin position="232"/>
        <end position="246"/>
    </location>
</feature>
<feature type="compositionally biased region" description="Low complexity" evidence="3">
    <location>
        <begin position="265"/>
        <end position="284"/>
    </location>
</feature>
<accession>A0ABR2VY61</accession>
<dbReference type="InterPro" id="IPR050384">
    <property type="entry name" value="Endophilin_SH3RF"/>
</dbReference>
<protein>
    <recommendedName>
        <fullName evidence="4">SH3 domain-containing protein</fullName>
    </recommendedName>
</protein>
<dbReference type="SMART" id="SM00326">
    <property type="entry name" value="SH3"/>
    <property type="match status" value="2"/>
</dbReference>
<evidence type="ECO:0000259" key="4">
    <source>
        <dbReference type="PROSITE" id="PS50002"/>
    </source>
</evidence>
<feature type="compositionally biased region" description="Polar residues" evidence="3">
    <location>
        <begin position="13"/>
        <end position="34"/>
    </location>
</feature>